<dbReference type="EMBL" id="CP002292">
    <property type="protein sequence ID" value="ADP70313.1"/>
    <property type="molecule type" value="Genomic_DNA"/>
</dbReference>
<dbReference type="Proteomes" id="UP000001399">
    <property type="component" value="Chromosome"/>
</dbReference>
<keyword evidence="3" id="KW-1185">Reference proteome</keyword>
<dbReference type="GO" id="GO:0005506">
    <property type="term" value="F:iron ion binding"/>
    <property type="evidence" value="ECO:0007669"/>
    <property type="project" value="InterPro"/>
</dbReference>
<dbReference type="AlphaFoldDB" id="E3I319"/>
<dbReference type="GO" id="GO:0016226">
    <property type="term" value="P:iron-sulfur cluster assembly"/>
    <property type="evidence" value="ECO:0007669"/>
    <property type="project" value="InterPro"/>
</dbReference>
<proteinExistence type="predicted"/>
<dbReference type="SUPFAM" id="SSF82649">
    <property type="entry name" value="SufE/NifU"/>
    <property type="match status" value="1"/>
</dbReference>
<gene>
    <name evidence="2" type="ordered locus">Rvan_1039</name>
</gene>
<feature type="domain" description="NIF system FeS cluster assembly NifU N-terminal" evidence="1">
    <location>
        <begin position="8"/>
        <end position="124"/>
    </location>
</feature>
<accession>E3I319</accession>
<organism evidence="2 3">
    <name type="scientific">Rhodomicrobium vannielii (strain ATCC 17100 / DSM 162 / LMG 4299 / NCIMB 10020 / ATH 3.1.1)</name>
    <dbReference type="NCBI Taxonomy" id="648757"/>
    <lineage>
        <taxon>Bacteria</taxon>
        <taxon>Pseudomonadati</taxon>
        <taxon>Pseudomonadota</taxon>
        <taxon>Alphaproteobacteria</taxon>
        <taxon>Hyphomicrobiales</taxon>
        <taxon>Hyphomicrobiaceae</taxon>
        <taxon>Rhodomicrobium</taxon>
    </lineage>
</organism>
<dbReference type="HOGENOM" id="CLU_079283_3_0_5"/>
<dbReference type="RefSeq" id="WP_013418717.1">
    <property type="nucleotide sequence ID" value="NC_014664.1"/>
</dbReference>
<reference evidence="3" key="1">
    <citation type="journal article" date="2011" name="J. Bacteriol.">
        <title>Genome sequences of eight morphologically diverse alphaproteobacteria.</title>
        <authorList>
            <consortium name="US DOE Joint Genome Institute"/>
            <person name="Brown P.J."/>
            <person name="Kysela D.T."/>
            <person name="Buechlein A."/>
            <person name="Hemmerich C."/>
            <person name="Brun Y.V."/>
        </authorList>
    </citation>
    <scope>NUCLEOTIDE SEQUENCE [LARGE SCALE GENOMIC DNA]</scope>
    <source>
        <strain evidence="3">ATCC 17100 / ATH 3.1.1 / DSM 162 / LMG 4299</strain>
    </source>
</reference>
<dbReference type="InterPro" id="IPR002871">
    <property type="entry name" value="NIF_FeS_clus_asmbl_NifU_N"/>
</dbReference>
<dbReference type="Pfam" id="PF01592">
    <property type="entry name" value="NifU_N"/>
    <property type="match status" value="1"/>
</dbReference>
<evidence type="ECO:0000313" key="2">
    <source>
        <dbReference type="EMBL" id="ADP70313.1"/>
    </source>
</evidence>
<name>E3I319_RHOVT</name>
<dbReference type="GO" id="GO:0051536">
    <property type="term" value="F:iron-sulfur cluster binding"/>
    <property type="evidence" value="ECO:0007669"/>
    <property type="project" value="InterPro"/>
</dbReference>
<sequence>MANLEDIYTGRVLELSANMPRAGRLESPDATASAHSRLCGSRITVDLKMEGDRVTDYAQDVRACLLGQTSAAVMGANIVGSTAAELRAVGAKMRRMLKDGGEPPSGRWADLAILEMVRDYKARHASTLLVFDAVEDAIAEIEAKRQR</sequence>
<dbReference type="STRING" id="648757.Rvan_1039"/>
<dbReference type="OrthoDB" id="7857113at2"/>
<dbReference type="KEGG" id="rva:Rvan_1039"/>
<evidence type="ECO:0000259" key="1">
    <source>
        <dbReference type="Pfam" id="PF01592"/>
    </source>
</evidence>
<evidence type="ECO:0000313" key="3">
    <source>
        <dbReference type="Proteomes" id="UP000001399"/>
    </source>
</evidence>
<dbReference type="Gene3D" id="3.90.1010.10">
    <property type="match status" value="1"/>
</dbReference>
<protein>
    <submittedName>
        <fullName evidence="2">Nitrogen-fixing NifU domain protein</fullName>
    </submittedName>
</protein>
<dbReference type="eggNOG" id="COG0822">
    <property type="taxonomic scope" value="Bacteria"/>
</dbReference>